<dbReference type="InterPro" id="IPR046341">
    <property type="entry name" value="SET_dom_sf"/>
</dbReference>
<dbReference type="InParanoid" id="D8U6W9"/>
<dbReference type="PANTHER" id="PTHR47643">
    <property type="entry name" value="TPR DOMAIN PROTEIN (AFU_ORTHOLOGUE AFUA_5G12710)"/>
    <property type="match status" value="1"/>
</dbReference>
<protein>
    <recommendedName>
        <fullName evidence="2">SET domain-containing protein</fullName>
    </recommendedName>
</protein>
<dbReference type="Pfam" id="PF00856">
    <property type="entry name" value="SET"/>
    <property type="match status" value="1"/>
</dbReference>
<dbReference type="PANTHER" id="PTHR47643:SF2">
    <property type="entry name" value="TPR DOMAIN PROTEIN (AFU_ORTHOLOGUE AFUA_5G12710)"/>
    <property type="match status" value="1"/>
</dbReference>
<dbReference type="RefSeq" id="XP_002954435.1">
    <property type="nucleotide sequence ID" value="XM_002954389.1"/>
</dbReference>
<dbReference type="EMBL" id="GL378363">
    <property type="protein sequence ID" value="EFJ44585.1"/>
    <property type="molecule type" value="Genomic_DNA"/>
</dbReference>
<dbReference type="SMART" id="SM00317">
    <property type="entry name" value="SET"/>
    <property type="match status" value="1"/>
</dbReference>
<dbReference type="Proteomes" id="UP000001058">
    <property type="component" value="Unassembled WGS sequence"/>
</dbReference>
<sequence>MLGGWGWGAWGIPNIIFSSAFTISAFTISAFTISAFTIKTTTFGAPRGVPYRSGRGIVATSDLEPGQLVLISRPLAYVTCPMGAIPSAEDLAAVTDEGPNSGSAAAATAAGCGEVEVIGHLGLFPSFSFLNHSCLPNAVNFVVGGIMVVVAARKIRQGSEVLINYLGRASLRPVGERQGQLAEGYHFSCDCPRCRTELLYGCTDASRTAAAAAGSGGDGTAAALGALLSSVQEDLTNWEELVRRADLPAAAAAAAAAAGEEEHRQWLRASAFDLYGQYVALAEATGRRWEALTVVRQQVAICDAVAPASDLHMYLEVKRALLAQSQQGKTAAEAAVSVAAEGMAMGQAAAEEQDNGTGTECDGGEENGWQRCIELLRRRYGNGLSDATLAMLLRGAVYGLSQVAL</sequence>
<feature type="transmembrane region" description="Helical" evidence="1">
    <location>
        <begin position="15"/>
        <end position="38"/>
    </location>
</feature>
<name>D8U6W9_VOLCA</name>
<keyword evidence="1" id="KW-0472">Membrane</keyword>
<dbReference type="KEGG" id="vcn:VOLCADRAFT_118721"/>
<keyword evidence="1" id="KW-1133">Transmembrane helix</keyword>
<dbReference type="eggNOG" id="KOG2084">
    <property type="taxonomic scope" value="Eukaryota"/>
</dbReference>
<dbReference type="SUPFAM" id="SSF82199">
    <property type="entry name" value="SET domain"/>
    <property type="match status" value="1"/>
</dbReference>
<dbReference type="PROSITE" id="PS50280">
    <property type="entry name" value="SET"/>
    <property type="match status" value="1"/>
</dbReference>
<evidence type="ECO:0000313" key="3">
    <source>
        <dbReference type="EMBL" id="EFJ44585.1"/>
    </source>
</evidence>
<keyword evidence="1" id="KW-0812">Transmembrane</keyword>
<dbReference type="GeneID" id="9624432"/>
<feature type="domain" description="SET" evidence="2">
    <location>
        <begin position="34"/>
        <end position="166"/>
    </location>
</feature>
<evidence type="ECO:0000313" key="4">
    <source>
        <dbReference type="Proteomes" id="UP000001058"/>
    </source>
</evidence>
<dbReference type="AlphaFoldDB" id="D8U6W9"/>
<dbReference type="CDD" id="cd20071">
    <property type="entry name" value="SET_SMYD"/>
    <property type="match status" value="1"/>
</dbReference>
<keyword evidence="4" id="KW-1185">Reference proteome</keyword>
<dbReference type="InterPro" id="IPR053209">
    <property type="entry name" value="Gramillin-biosynth_MTr"/>
</dbReference>
<dbReference type="OrthoDB" id="265717at2759"/>
<gene>
    <name evidence="3" type="ORF">VOLCADRAFT_118721</name>
</gene>
<proteinExistence type="predicted"/>
<dbReference type="STRING" id="3068.D8U6W9"/>
<evidence type="ECO:0000256" key="1">
    <source>
        <dbReference type="SAM" id="Phobius"/>
    </source>
</evidence>
<reference evidence="3 4" key="1">
    <citation type="journal article" date="2010" name="Science">
        <title>Genomic analysis of organismal complexity in the multicellular green alga Volvox carteri.</title>
        <authorList>
            <person name="Prochnik S.E."/>
            <person name="Umen J."/>
            <person name="Nedelcu A.M."/>
            <person name="Hallmann A."/>
            <person name="Miller S.M."/>
            <person name="Nishii I."/>
            <person name="Ferris P."/>
            <person name="Kuo A."/>
            <person name="Mitros T."/>
            <person name="Fritz-Laylin L.K."/>
            <person name="Hellsten U."/>
            <person name="Chapman J."/>
            <person name="Simakov O."/>
            <person name="Rensing S.A."/>
            <person name="Terry A."/>
            <person name="Pangilinan J."/>
            <person name="Kapitonov V."/>
            <person name="Jurka J."/>
            <person name="Salamov A."/>
            <person name="Shapiro H."/>
            <person name="Schmutz J."/>
            <person name="Grimwood J."/>
            <person name="Lindquist E."/>
            <person name="Lucas S."/>
            <person name="Grigoriev I.V."/>
            <person name="Schmitt R."/>
            <person name="Kirk D."/>
            <person name="Rokhsar D.S."/>
        </authorList>
    </citation>
    <scope>NUCLEOTIDE SEQUENCE [LARGE SCALE GENOMIC DNA]</scope>
    <source>
        <strain evidence="4">f. Nagariensis / Eve</strain>
    </source>
</reference>
<dbReference type="InterPro" id="IPR001214">
    <property type="entry name" value="SET_dom"/>
</dbReference>
<dbReference type="Gene3D" id="2.170.270.10">
    <property type="entry name" value="SET domain"/>
    <property type="match status" value="1"/>
</dbReference>
<organism evidence="4">
    <name type="scientific">Volvox carteri f. nagariensis</name>
    <dbReference type="NCBI Taxonomy" id="3068"/>
    <lineage>
        <taxon>Eukaryota</taxon>
        <taxon>Viridiplantae</taxon>
        <taxon>Chlorophyta</taxon>
        <taxon>core chlorophytes</taxon>
        <taxon>Chlorophyceae</taxon>
        <taxon>CS clade</taxon>
        <taxon>Chlamydomonadales</taxon>
        <taxon>Volvocaceae</taxon>
        <taxon>Volvox</taxon>
    </lineage>
</organism>
<evidence type="ECO:0000259" key="2">
    <source>
        <dbReference type="PROSITE" id="PS50280"/>
    </source>
</evidence>
<dbReference type="InterPro" id="IPR011990">
    <property type="entry name" value="TPR-like_helical_dom_sf"/>
</dbReference>
<dbReference type="Gene3D" id="1.25.40.10">
    <property type="entry name" value="Tetratricopeptide repeat domain"/>
    <property type="match status" value="1"/>
</dbReference>
<accession>D8U6W9</accession>